<keyword evidence="2" id="KW-1185">Reference proteome</keyword>
<dbReference type="RefSeq" id="WP_194114117.1">
    <property type="nucleotide sequence ID" value="NZ_JADFFL010000014.1"/>
</dbReference>
<dbReference type="EMBL" id="JADFFL010000014">
    <property type="protein sequence ID" value="MBE9664627.1"/>
    <property type="molecule type" value="Genomic_DNA"/>
</dbReference>
<reference evidence="1" key="1">
    <citation type="submission" date="2020-10" db="EMBL/GenBank/DDBJ databases">
        <title>Mucilaginibacter mali sp. nov., isolated from rhizosphere soil of apple orchard.</title>
        <authorList>
            <person name="Lee J.-S."/>
            <person name="Kim H.S."/>
            <person name="Kim J.-S."/>
        </authorList>
    </citation>
    <scope>NUCLEOTIDE SEQUENCE</scope>
    <source>
        <strain evidence="1">KCTC 22746</strain>
    </source>
</reference>
<dbReference type="Proteomes" id="UP000622475">
    <property type="component" value="Unassembled WGS sequence"/>
</dbReference>
<protein>
    <submittedName>
        <fullName evidence="1">Uncharacterized protein</fullName>
    </submittedName>
</protein>
<evidence type="ECO:0000313" key="1">
    <source>
        <dbReference type="EMBL" id="MBE9664627.1"/>
    </source>
</evidence>
<sequence length="348" mass="40173">MNTINYNLQNMTFKNTFIKLSAMGALALTIQACSRPSAPGIYKDDQIQSGVRKTLHSLQDELLSALKTDDRHAQELLMSQEFIDDVRMRVKVCSEATIRMKKADYSLFREYYIVRDTVGDTTTIKDRTSGINNYDLKVPTLAREMYVAQFIAKKSPLTWMITATYHKLDYGWKIDDMEITPYSENHRTAPEQIAFAQKMLDKKYYLDANNAMVGAMNDLYPSNRWMYEKHDDISKMADLTRAEISANLPLPITVKQLPSEPLIWRITIQYDKEGTFPNINYVSKTNLLDTTALKKENAEFGKIIGEVFEGVDKDKKYIFYTIYNKQLSGPNKGKVDIRDHFDIRQTLQ</sequence>
<proteinExistence type="predicted"/>
<evidence type="ECO:0000313" key="2">
    <source>
        <dbReference type="Proteomes" id="UP000622475"/>
    </source>
</evidence>
<accession>A0A929PZP0</accession>
<comment type="caution">
    <text evidence="1">The sequence shown here is derived from an EMBL/GenBank/DDBJ whole genome shotgun (WGS) entry which is preliminary data.</text>
</comment>
<organism evidence="1 2">
    <name type="scientific">Mucilaginibacter myungsuensis</name>
    <dbReference type="NCBI Taxonomy" id="649104"/>
    <lineage>
        <taxon>Bacteria</taxon>
        <taxon>Pseudomonadati</taxon>
        <taxon>Bacteroidota</taxon>
        <taxon>Sphingobacteriia</taxon>
        <taxon>Sphingobacteriales</taxon>
        <taxon>Sphingobacteriaceae</taxon>
        <taxon>Mucilaginibacter</taxon>
    </lineage>
</organism>
<dbReference type="AlphaFoldDB" id="A0A929PZP0"/>
<gene>
    <name evidence="1" type="ORF">IRJ16_22290</name>
</gene>
<name>A0A929PZP0_9SPHI</name>